<dbReference type="Pfam" id="PF08676">
    <property type="entry name" value="MutL_C"/>
    <property type="match status" value="1"/>
</dbReference>
<evidence type="ECO:0000256" key="3">
    <source>
        <dbReference type="SAM" id="MobiDB-lite"/>
    </source>
</evidence>
<feature type="domain" description="MutL C-terminal dimerisation" evidence="4">
    <location>
        <begin position="495"/>
        <end position="682"/>
    </location>
</feature>
<dbReference type="InterPro" id="IPR038973">
    <property type="entry name" value="MutL/Mlh/Pms-like"/>
</dbReference>
<dbReference type="SUPFAM" id="SSF118116">
    <property type="entry name" value="DNA mismatch repair protein MutL"/>
    <property type="match status" value="2"/>
</dbReference>
<evidence type="ECO:0000256" key="2">
    <source>
        <dbReference type="ARBA" id="ARBA00022763"/>
    </source>
</evidence>
<keyword evidence="6" id="KW-1185">Reference proteome</keyword>
<gene>
    <name evidence="5" type="ORF">MFLAVUS_006021</name>
</gene>
<dbReference type="InterPro" id="IPR037198">
    <property type="entry name" value="MutL_C_sf"/>
</dbReference>
<dbReference type="EMBL" id="BAABUK010000013">
    <property type="protein sequence ID" value="GAA5812564.1"/>
    <property type="molecule type" value="Genomic_DNA"/>
</dbReference>
<name>A0ABP9Z0D2_9FUNG</name>
<dbReference type="InterPro" id="IPR014721">
    <property type="entry name" value="Ribsml_uS5_D2-typ_fold_subgr"/>
</dbReference>
<dbReference type="InterPro" id="IPR014762">
    <property type="entry name" value="DNA_mismatch_repair_CS"/>
</dbReference>
<accession>A0ABP9Z0D2</accession>
<dbReference type="Gene3D" id="3.30.1540.20">
    <property type="entry name" value="MutL, C-terminal domain, dimerisation subdomain"/>
    <property type="match status" value="2"/>
</dbReference>
<comment type="similarity">
    <text evidence="1">Belongs to the DNA mismatch repair MutL/HexB family.</text>
</comment>
<dbReference type="Gene3D" id="3.30.565.10">
    <property type="entry name" value="Histidine kinase-like ATPase, C-terminal domain"/>
    <property type="match status" value="1"/>
</dbReference>
<dbReference type="InterPro" id="IPR042121">
    <property type="entry name" value="MutL_C_regsub"/>
</dbReference>
<dbReference type="PROSITE" id="PS00058">
    <property type="entry name" value="DNA_MISMATCH_REPAIR_1"/>
    <property type="match status" value="1"/>
</dbReference>
<evidence type="ECO:0000313" key="5">
    <source>
        <dbReference type="EMBL" id="GAA5812564.1"/>
    </source>
</evidence>
<dbReference type="InterPro" id="IPR042120">
    <property type="entry name" value="MutL_C_dimsub"/>
</dbReference>
<dbReference type="InterPro" id="IPR014790">
    <property type="entry name" value="MutL_C"/>
</dbReference>
<dbReference type="SMART" id="SM00853">
    <property type="entry name" value="MutL_C"/>
    <property type="match status" value="1"/>
</dbReference>
<evidence type="ECO:0000259" key="4">
    <source>
        <dbReference type="SMART" id="SM00853"/>
    </source>
</evidence>
<keyword evidence="2" id="KW-0227">DNA damage</keyword>
<dbReference type="InterPro" id="IPR036890">
    <property type="entry name" value="HATPase_C_sf"/>
</dbReference>
<proteinExistence type="inferred from homology"/>
<dbReference type="Pfam" id="PF13589">
    <property type="entry name" value="HATPase_c_3"/>
    <property type="match status" value="1"/>
</dbReference>
<reference evidence="5 6" key="1">
    <citation type="submission" date="2024-04" db="EMBL/GenBank/DDBJ databases">
        <title>genome sequences of Mucor flavus KT1a and Helicostylum pulchrum KT1b strains isolated from the surface of a dry-aged beef.</title>
        <authorList>
            <person name="Toyotome T."/>
            <person name="Hosono M."/>
            <person name="Torimaru M."/>
            <person name="Fukuda K."/>
            <person name="Mikami N."/>
        </authorList>
    </citation>
    <scope>NUCLEOTIDE SEQUENCE [LARGE SCALE GENOMIC DNA]</scope>
    <source>
        <strain evidence="5 6">KT1a</strain>
    </source>
</reference>
<evidence type="ECO:0000256" key="1">
    <source>
        <dbReference type="ARBA" id="ARBA00006082"/>
    </source>
</evidence>
<dbReference type="Gene3D" id="3.30.230.10">
    <property type="match status" value="1"/>
</dbReference>
<sequence>MSSQSIQLLDTSVIRQLRSSLVISTLPQCLKELVNNAVDSNATKIDILLDVEKFSLQVNDNGDGIQNISKIGQRHVTSKCHTLFDISQLKTFGFRGEALASITNEAMVQIISRHYLSQDTFEGFWRAIRFQTRSTRGRPTQFPVRRTHLTSTPYQHVVIIESVKRLITNFALCFQNISFTLVDSTRNTKLLTIKTAATCQDTFQQLFGLDMIKYTKYVDMHEDNVKVEGFFSTRGYPNKAHQYIFINNYFIPHNDLHKTVIELFSLTDFIPPMEQDSTIATKARPSIHKHPIFVIKFTCPDWSYYDINTYSEALTEYSAYNLVKSLLIQFTNKFLQLSGLSVERGEKRNTSKKRSRSSLTNDESSRRTRDSPYMKHLPSTRPLLLRNTSSNINVSSPKSNFTAESSSAGQSDFVSWWDTNQKRMFYIDQRTGNSYLSPPITEIQNSHTQNSIDRSHLKRTKPNYSKELKNTRIIHQQVLDLPHKLSKSDLQNSLVIAQVDKKYILIKSNQGFVIIDQHAADERIKLEEMINHSTFKPTTLVQSICIELDSPYEYQIITSDRVLRFLKIWGIHIVTTTADPIHTDTVIPHSSRFFSTPDSSPHFNQKKRNNLNRIYVTRLPLVILDRCLSNYALLKDIVRDYAYWIKDQNQETLLSTKECPKGIMEILKSKACRNAIMFNDILTKNQCKEIVERLAGCSFPFQCAHGRPSVVPINPDLNSLRTPDRKTTWDNFVNNTKSI</sequence>
<evidence type="ECO:0000313" key="6">
    <source>
        <dbReference type="Proteomes" id="UP001473302"/>
    </source>
</evidence>
<dbReference type="Proteomes" id="UP001473302">
    <property type="component" value="Unassembled WGS sequence"/>
</dbReference>
<protein>
    <recommendedName>
        <fullName evidence="4">MutL C-terminal dimerisation domain-containing protein</fullName>
    </recommendedName>
</protein>
<organism evidence="5 6">
    <name type="scientific">Mucor flavus</name>
    <dbReference type="NCBI Taxonomy" id="439312"/>
    <lineage>
        <taxon>Eukaryota</taxon>
        <taxon>Fungi</taxon>
        <taxon>Fungi incertae sedis</taxon>
        <taxon>Mucoromycota</taxon>
        <taxon>Mucoromycotina</taxon>
        <taxon>Mucoromycetes</taxon>
        <taxon>Mucorales</taxon>
        <taxon>Mucorineae</taxon>
        <taxon>Mucoraceae</taxon>
        <taxon>Mucor</taxon>
    </lineage>
</organism>
<feature type="compositionally biased region" description="Basic and acidic residues" evidence="3">
    <location>
        <begin position="363"/>
        <end position="373"/>
    </location>
</feature>
<feature type="region of interest" description="Disordered" evidence="3">
    <location>
        <begin position="345"/>
        <end position="380"/>
    </location>
</feature>
<dbReference type="SUPFAM" id="SSF55874">
    <property type="entry name" value="ATPase domain of HSP90 chaperone/DNA topoisomerase II/histidine kinase"/>
    <property type="match status" value="1"/>
</dbReference>
<comment type="caution">
    <text evidence="5">The sequence shown here is derived from an EMBL/GenBank/DDBJ whole genome shotgun (WGS) entry which is preliminary data.</text>
</comment>
<dbReference type="Gene3D" id="3.30.1370.100">
    <property type="entry name" value="MutL, C-terminal domain, regulatory subdomain"/>
    <property type="match status" value="1"/>
</dbReference>
<dbReference type="PANTHER" id="PTHR10073">
    <property type="entry name" value="DNA MISMATCH REPAIR PROTEIN MLH, PMS, MUTL"/>
    <property type="match status" value="1"/>
</dbReference>
<dbReference type="PANTHER" id="PTHR10073:SF47">
    <property type="entry name" value="DNA MISMATCH REPAIR PROTEIN MLH3"/>
    <property type="match status" value="1"/>
</dbReference>